<sequence length="279" mass="32792">MKNHIKSSFLLALLSFVFAKAQTHRFIYDVVYKKDSTANLTTKENYILDINKDEVLYYTRDFFIADSLINNNIPFPKNMKLNTSTIISHKIGGNNYDEYDLLENTILKLQTKDFQNWKLTGEKKKIKELSLQKAVTNWGGRNWIAWFTTEIPFQEGPYKFHGLPGLIIEVYDDKNNYRFELVKSEKFNAKEGNQFIEISKQQAVGVEWEKYKNTKIKFYESPVNFIQNSIGDSRNEEFFLNDGTKVNSINMREINDSLRKNIKKYNNPIELNRAITYPN</sequence>
<dbReference type="EMBL" id="CP034161">
    <property type="protein sequence ID" value="AZI38614.1"/>
    <property type="molecule type" value="Genomic_DNA"/>
</dbReference>
<accession>A0A3G8Y7W9</accession>
<evidence type="ECO:0000313" key="2">
    <source>
        <dbReference type="EMBL" id="AZI38614.1"/>
    </source>
</evidence>
<feature type="chain" id="PRO_5017964671" evidence="1">
    <location>
        <begin position="22"/>
        <end position="279"/>
    </location>
</feature>
<protein>
    <submittedName>
        <fullName evidence="2">GLPGLI family protein</fullName>
    </submittedName>
</protein>
<dbReference type="RefSeq" id="WP_124800950.1">
    <property type="nucleotide sequence ID" value="NZ_CP034161.1"/>
</dbReference>
<reference evidence="3" key="1">
    <citation type="submission" date="2018-11" db="EMBL/GenBank/DDBJ databases">
        <title>Proposal to divide the Flavobacteriaceae and reorganize its genera based on Amino Acid Identity values calculated from whole genome sequences.</title>
        <authorList>
            <person name="Nicholson A.C."/>
            <person name="Gulvik C.A."/>
            <person name="Whitney A.M."/>
            <person name="Humrighouse B.W."/>
            <person name="Bell M."/>
            <person name="Holmes B."/>
            <person name="Steigerwalt A.B."/>
            <person name="Villarma A."/>
            <person name="Sheth M."/>
            <person name="Batra D."/>
            <person name="Pryor J."/>
            <person name="Bernardet J.-F."/>
            <person name="Hugo C."/>
            <person name="Kampfer P."/>
            <person name="Newman J.D."/>
            <person name="McQuiston J.R."/>
        </authorList>
    </citation>
    <scope>NUCLEOTIDE SEQUENCE [LARGE SCALE GENOMIC DNA]</scope>
    <source>
        <strain evidence="3">F5649</strain>
    </source>
</reference>
<gene>
    <name evidence="2" type="ORF">EIB74_00930</name>
</gene>
<keyword evidence="3" id="KW-1185">Reference proteome</keyword>
<dbReference type="OrthoDB" id="1440774at2"/>
<evidence type="ECO:0000313" key="3">
    <source>
        <dbReference type="Proteomes" id="UP000281810"/>
    </source>
</evidence>
<name>A0A3G8Y7W9_9FLAO</name>
<keyword evidence="1" id="KW-0732">Signal</keyword>
<dbReference type="AlphaFoldDB" id="A0A3G8Y7W9"/>
<dbReference type="NCBIfam" id="TIGR01200">
    <property type="entry name" value="GLPGLI"/>
    <property type="match status" value="1"/>
</dbReference>
<dbReference type="Proteomes" id="UP000281810">
    <property type="component" value="Chromosome"/>
</dbReference>
<organism evidence="2 3">
    <name type="scientific">Epilithonimonas vandammei</name>
    <dbReference type="NCBI Taxonomy" id="2487072"/>
    <lineage>
        <taxon>Bacteria</taxon>
        <taxon>Pseudomonadati</taxon>
        <taxon>Bacteroidota</taxon>
        <taxon>Flavobacteriia</taxon>
        <taxon>Flavobacteriales</taxon>
        <taxon>Weeksellaceae</taxon>
        <taxon>Chryseobacterium group</taxon>
        <taxon>Epilithonimonas</taxon>
    </lineage>
</organism>
<dbReference type="InterPro" id="IPR005901">
    <property type="entry name" value="GLPGLI"/>
</dbReference>
<feature type="signal peptide" evidence="1">
    <location>
        <begin position="1"/>
        <end position="21"/>
    </location>
</feature>
<dbReference type="Pfam" id="PF09697">
    <property type="entry name" value="Porph_ging"/>
    <property type="match status" value="1"/>
</dbReference>
<proteinExistence type="predicted"/>
<evidence type="ECO:0000256" key="1">
    <source>
        <dbReference type="SAM" id="SignalP"/>
    </source>
</evidence>